<keyword evidence="3" id="KW-0732">Signal</keyword>
<dbReference type="AlphaFoldDB" id="A0A1C4ZY45"/>
<evidence type="ECO:0000313" key="5">
    <source>
        <dbReference type="Proteomes" id="UP000198864"/>
    </source>
</evidence>
<feature type="signal peptide" evidence="3">
    <location>
        <begin position="1"/>
        <end position="29"/>
    </location>
</feature>
<feature type="chain" id="PRO_5008710722" evidence="3">
    <location>
        <begin position="30"/>
        <end position="522"/>
    </location>
</feature>
<evidence type="ECO:0000256" key="2">
    <source>
        <dbReference type="SAM" id="Phobius"/>
    </source>
</evidence>
<dbReference type="Proteomes" id="UP000198864">
    <property type="component" value="Unassembled WGS sequence"/>
</dbReference>
<dbReference type="EMBL" id="FMCR01000007">
    <property type="protein sequence ID" value="SCF37878.1"/>
    <property type="molecule type" value="Genomic_DNA"/>
</dbReference>
<feature type="compositionally biased region" description="Gly residues" evidence="1">
    <location>
        <begin position="468"/>
        <end position="481"/>
    </location>
</feature>
<gene>
    <name evidence="4" type="ORF">GA0070561_5995</name>
</gene>
<evidence type="ECO:0000313" key="4">
    <source>
        <dbReference type="EMBL" id="SCF37878.1"/>
    </source>
</evidence>
<name>A0A1C4ZY45_9ACTN</name>
<accession>A0A1C4ZY45</accession>
<dbReference type="RefSeq" id="WP_091407092.1">
    <property type="nucleotide sequence ID" value="NZ_FMCR01000007.1"/>
</dbReference>
<feature type="transmembrane region" description="Helical" evidence="2">
    <location>
        <begin position="492"/>
        <end position="513"/>
    </location>
</feature>
<organism evidence="4 5">
    <name type="scientific">Micromonospora saelicesensis</name>
    <dbReference type="NCBI Taxonomy" id="285676"/>
    <lineage>
        <taxon>Bacteria</taxon>
        <taxon>Bacillati</taxon>
        <taxon>Actinomycetota</taxon>
        <taxon>Actinomycetes</taxon>
        <taxon>Micromonosporales</taxon>
        <taxon>Micromonosporaceae</taxon>
        <taxon>Micromonospora</taxon>
    </lineage>
</organism>
<evidence type="ECO:0000256" key="3">
    <source>
        <dbReference type="SAM" id="SignalP"/>
    </source>
</evidence>
<keyword evidence="2" id="KW-0812">Transmembrane</keyword>
<proteinExistence type="predicted"/>
<dbReference type="NCBIfam" id="TIGR01167">
    <property type="entry name" value="LPXTG_anchor"/>
    <property type="match status" value="1"/>
</dbReference>
<evidence type="ECO:0000256" key="1">
    <source>
        <dbReference type="SAM" id="MobiDB-lite"/>
    </source>
</evidence>
<reference evidence="4 5" key="1">
    <citation type="submission" date="2016-06" db="EMBL/GenBank/DDBJ databases">
        <authorList>
            <person name="Kjaerup R.B."/>
            <person name="Dalgaard T.S."/>
            <person name="Juul-Madsen H.R."/>
        </authorList>
    </citation>
    <scope>NUCLEOTIDE SEQUENCE [LARGE SCALE GENOMIC DNA]</scope>
    <source>
        <strain evidence="4 5">DSM 44871</strain>
    </source>
</reference>
<keyword evidence="2" id="KW-1133">Transmembrane helix</keyword>
<protein>
    <submittedName>
        <fullName evidence="4">LPXTG-motif cell wall anchor domain-containing protein</fullName>
    </submittedName>
</protein>
<keyword evidence="2" id="KW-0472">Membrane</keyword>
<sequence>MPKQLARRWLAGFGVVGVLLAASAIPAFAAPAAEDLDFYAKDVVVAPGGPAKGSNLFARTRTSTMEWGEYTVKVDRSKVAGFADVENADSNPCTESGAILTCKVVAEENDYYTYITMVNLVVRAKDSATPDQQGELKFTVTDAEGGSTTYQSTVSIGEGVDLAAIEQGLQLTGVLGGTLNVPLTVANRGEKAVHDVVLYFEGGYGFGPSKRYKNCEYSPADAFRHAFACRFPNTIEPGGAARLDSSFGFTVPTDDPAPNGHTGVAHWYTPADWEESQSFNPTRLGQQGTEGELRLEPVGPQSRSRQTDVNNQNGTTVMRLQVSGDQGAEVAALGTPATATGKVGATVPLKVGYVNNGPAAVDVDGAKDLRARTELSLPSGVTAVRVPMTCSSYGDWVPGKPGAKKYRCGEHKRLAQGEKIEYEFELRLDEAGTRAAQVRLTFDTGVDLNPANDSATITIIASADGGSENPGGDDGQGGGDTDGSLPITGAKAGLTAGIGGVLLAAGAVGFVVARRRKTRFVA</sequence>
<feature type="region of interest" description="Disordered" evidence="1">
    <location>
        <begin position="462"/>
        <end position="486"/>
    </location>
</feature>